<evidence type="ECO:0000313" key="9">
    <source>
        <dbReference type="EMBL" id="ALC83805.1"/>
    </source>
</evidence>
<dbReference type="Proteomes" id="UP000067625">
    <property type="component" value="Chromosome"/>
</dbReference>
<feature type="transmembrane region" description="Helical" evidence="7">
    <location>
        <begin position="151"/>
        <end position="168"/>
    </location>
</feature>
<keyword evidence="3 7" id="KW-0812">Transmembrane</keyword>
<dbReference type="RefSeq" id="WP_053605678.1">
    <property type="nucleotide sequence ID" value="NZ_CP012600.1"/>
</dbReference>
<dbReference type="GO" id="GO:0016020">
    <property type="term" value="C:membrane"/>
    <property type="evidence" value="ECO:0007669"/>
    <property type="project" value="UniProtKB-SubCell"/>
</dbReference>
<protein>
    <recommendedName>
        <fullName evidence="8">Peptidase S54 rhomboid domain-containing protein</fullName>
    </recommendedName>
</protein>
<evidence type="ECO:0000256" key="4">
    <source>
        <dbReference type="ARBA" id="ARBA00022801"/>
    </source>
</evidence>
<gene>
    <name evidence="9" type="ORF">AM592_21510</name>
</gene>
<evidence type="ECO:0000256" key="5">
    <source>
        <dbReference type="ARBA" id="ARBA00022989"/>
    </source>
</evidence>
<feature type="transmembrane region" description="Helical" evidence="7">
    <location>
        <begin position="12"/>
        <end position="32"/>
    </location>
</feature>
<evidence type="ECO:0000256" key="7">
    <source>
        <dbReference type="SAM" id="Phobius"/>
    </source>
</evidence>
<dbReference type="GO" id="GO:0004252">
    <property type="term" value="F:serine-type endopeptidase activity"/>
    <property type="evidence" value="ECO:0007669"/>
    <property type="project" value="InterPro"/>
</dbReference>
<dbReference type="Gene3D" id="1.20.1540.10">
    <property type="entry name" value="Rhomboid-like"/>
    <property type="match status" value="1"/>
</dbReference>
<dbReference type="InterPro" id="IPR050925">
    <property type="entry name" value="Rhomboid_protease_S54"/>
</dbReference>
<evidence type="ECO:0000256" key="6">
    <source>
        <dbReference type="ARBA" id="ARBA00023136"/>
    </source>
</evidence>
<accession>A0A0M4FXR2</accession>
<evidence type="ECO:0000256" key="3">
    <source>
        <dbReference type="ARBA" id="ARBA00022692"/>
    </source>
</evidence>
<keyword evidence="6 7" id="KW-0472">Membrane</keyword>
<dbReference type="STRING" id="1441095.AM592_21510"/>
<feature type="transmembrane region" description="Helical" evidence="7">
    <location>
        <begin position="65"/>
        <end position="85"/>
    </location>
</feature>
<sequence>MFVRNESFRSFISLYPIVSALTAIQILLWLVFQFELASIELLIGQLIGYNFGVANGEWWRLVTPIFMHQGFTHLLFNSISLILFAPGLERMLGKIRFIFLYLGSGIIGNLGTYFLGSEEYYHLGASGAIFGLFGTYLYIYFYRKELMSRSNSQMIVTIIVISLIMTFAGANTNILAHIFGLIGGFTLSPIVLSKKSGRPF</sequence>
<dbReference type="AlphaFoldDB" id="A0A0M4FXR2"/>
<comment type="similarity">
    <text evidence="2">Belongs to the peptidase S54 family.</text>
</comment>
<dbReference type="Pfam" id="PF01694">
    <property type="entry name" value="Rhomboid"/>
    <property type="match status" value="1"/>
</dbReference>
<keyword evidence="4" id="KW-0378">Hydrolase</keyword>
<evidence type="ECO:0000256" key="2">
    <source>
        <dbReference type="ARBA" id="ARBA00009045"/>
    </source>
</evidence>
<evidence type="ECO:0000313" key="10">
    <source>
        <dbReference type="Proteomes" id="UP000067625"/>
    </source>
</evidence>
<dbReference type="InterPro" id="IPR022764">
    <property type="entry name" value="Peptidase_S54_rhomboid_dom"/>
</dbReference>
<comment type="subcellular location">
    <subcellularLocation>
        <location evidence="1">Membrane</location>
        <topology evidence="1">Multi-pass membrane protein</topology>
    </subcellularLocation>
</comment>
<dbReference type="PANTHER" id="PTHR43731:SF14">
    <property type="entry name" value="PRESENILIN-ASSOCIATED RHOMBOID-LIKE PROTEIN, MITOCHONDRIAL"/>
    <property type="match status" value="1"/>
</dbReference>
<dbReference type="PATRIC" id="fig|1441095.3.peg.4764"/>
<dbReference type="OrthoDB" id="9813074at2"/>
<evidence type="ECO:0000259" key="8">
    <source>
        <dbReference type="Pfam" id="PF01694"/>
    </source>
</evidence>
<reference evidence="9 10" key="2">
    <citation type="journal article" date="2016" name="Int. J. Syst. Evol. Microbiol.">
        <title>Bacillus gobiensis sp. nov., isolated from a soil sample.</title>
        <authorList>
            <person name="Liu B."/>
            <person name="Liu G.H."/>
            <person name="Cetin S."/>
            <person name="Schumann P."/>
            <person name="Pan Z.Z."/>
            <person name="Chen Q.Q."/>
        </authorList>
    </citation>
    <scope>NUCLEOTIDE SEQUENCE [LARGE SCALE GENOMIC DNA]</scope>
    <source>
        <strain evidence="9 10">FJAT-4402</strain>
    </source>
</reference>
<organism evidence="9 10">
    <name type="scientific">Bacillus gobiensis</name>
    <dbReference type="NCBI Taxonomy" id="1441095"/>
    <lineage>
        <taxon>Bacteria</taxon>
        <taxon>Bacillati</taxon>
        <taxon>Bacillota</taxon>
        <taxon>Bacilli</taxon>
        <taxon>Bacillales</taxon>
        <taxon>Bacillaceae</taxon>
        <taxon>Bacillus</taxon>
    </lineage>
</organism>
<feature type="domain" description="Peptidase S54 rhomboid" evidence="8">
    <location>
        <begin position="56"/>
        <end position="193"/>
    </location>
</feature>
<reference evidence="10" key="1">
    <citation type="submission" date="2015-08" db="EMBL/GenBank/DDBJ databases">
        <title>Genome sequencing project for genomic taxonomy and phylogenomics of Bacillus-like bacteria.</title>
        <authorList>
            <person name="Liu B."/>
            <person name="Wang J."/>
            <person name="Zhu Y."/>
            <person name="Liu G."/>
            <person name="Chen Q."/>
            <person name="Chen Z."/>
            <person name="Lan J."/>
            <person name="Che J."/>
            <person name="Ge C."/>
            <person name="Shi H."/>
            <person name="Pan Z."/>
            <person name="Liu X."/>
        </authorList>
    </citation>
    <scope>NUCLEOTIDE SEQUENCE [LARGE SCALE GENOMIC DNA]</scope>
    <source>
        <strain evidence="10">FJAT-4402</strain>
    </source>
</reference>
<dbReference type="SUPFAM" id="SSF144091">
    <property type="entry name" value="Rhomboid-like"/>
    <property type="match status" value="1"/>
</dbReference>
<keyword evidence="10" id="KW-1185">Reference proteome</keyword>
<name>A0A0M4FXR2_9BACI</name>
<evidence type="ECO:0000256" key="1">
    <source>
        <dbReference type="ARBA" id="ARBA00004141"/>
    </source>
</evidence>
<feature type="transmembrane region" description="Helical" evidence="7">
    <location>
        <begin position="97"/>
        <end position="115"/>
    </location>
</feature>
<feature type="transmembrane region" description="Helical" evidence="7">
    <location>
        <begin position="121"/>
        <end position="139"/>
    </location>
</feature>
<dbReference type="InterPro" id="IPR035952">
    <property type="entry name" value="Rhomboid-like_sf"/>
</dbReference>
<dbReference type="EMBL" id="CP012600">
    <property type="protein sequence ID" value="ALC83805.1"/>
    <property type="molecule type" value="Genomic_DNA"/>
</dbReference>
<keyword evidence="5 7" id="KW-1133">Transmembrane helix</keyword>
<dbReference type="PANTHER" id="PTHR43731">
    <property type="entry name" value="RHOMBOID PROTEASE"/>
    <property type="match status" value="1"/>
</dbReference>
<proteinExistence type="inferred from homology"/>